<feature type="compositionally biased region" description="Polar residues" evidence="1">
    <location>
        <begin position="44"/>
        <end position="68"/>
    </location>
</feature>
<proteinExistence type="predicted"/>
<dbReference type="Proteomes" id="UP001054902">
    <property type="component" value="Unassembled WGS sequence"/>
</dbReference>
<evidence type="ECO:0000313" key="2">
    <source>
        <dbReference type="EMBL" id="GFH56500.1"/>
    </source>
</evidence>
<accession>A0AAD3D4Q0</accession>
<dbReference type="AlphaFoldDB" id="A0AAD3D4Q0"/>
<organism evidence="2 3">
    <name type="scientific">Chaetoceros tenuissimus</name>
    <dbReference type="NCBI Taxonomy" id="426638"/>
    <lineage>
        <taxon>Eukaryota</taxon>
        <taxon>Sar</taxon>
        <taxon>Stramenopiles</taxon>
        <taxon>Ochrophyta</taxon>
        <taxon>Bacillariophyta</taxon>
        <taxon>Coscinodiscophyceae</taxon>
        <taxon>Chaetocerotophycidae</taxon>
        <taxon>Chaetocerotales</taxon>
        <taxon>Chaetocerotaceae</taxon>
        <taxon>Chaetoceros</taxon>
    </lineage>
</organism>
<sequence>MNVHRNTHTKAVLNEARLQRFKQALLDNGRLEIPYQSCKLPTESKSPIDTVPFGSSSSGDSKQAQNAASCPEVSRHRRLTFVSGNRLTGRRFPRAPRRNNILSTENTSFASSETIQNLNQEMPNNVTMILHELKQIKKKIAAEMEMKSELKDGIVPLSLDKRRRIHSFMNACDMVLESFEKELHCQRSDTELRRVDQRRTKRQIIKETNSSKKIVRFDLCRNEFFYF</sequence>
<protein>
    <submittedName>
        <fullName evidence="2">Uncharacterized protein</fullName>
    </submittedName>
</protein>
<evidence type="ECO:0000313" key="3">
    <source>
        <dbReference type="Proteomes" id="UP001054902"/>
    </source>
</evidence>
<keyword evidence="3" id="KW-1185">Reference proteome</keyword>
<feature type="region of interest" description="Disordered" evidence="1">
    <location>
        <begin position="44"/>
        <end position="75"/>
    </location>
</feature>
<name>A0AAD3D4Q0_9STRA</name>
<evidence type="ECO:0000256" key="1">
    <source>
        <dbReference type="SAM" id="MobiDB-lite"/>
    </source>
</evidence>
<gene>
    <name evidence="2" type="ORF">CTEN210_12976</name>
</gene>
<comment type="caution">
    <text evidence="2">The sequence shown here is derived from an EMBL/GenBank/DDBJ whole genome shotgun (WGS) entry which is preliminary data.</text>
</comment>
<dbReference type="EMBL" id="BLLK01000052">
    <property type="protein sequence ID" value="GFH56500.1"/>
    <property type="molecule type" value="Genomic_DNA"/>
</dbReference>
<reference evidence="2 3" key="1">
    <citation type="journal article" date="2021" name="Sci. Rep.">
        <title>The genome of the diatom Chaetoceros tenuissimus carries an ancient integrated fragment of an extant virus.</title>
        <authorList>
            <person name="Hongo Y."/>
            <person name="Kimura K."/>
            <person name="Takaki Y."/>
            <person name="Yoshida Y."/>
            <person name="Baba S."/>
            <person name="Kobayashi G."/>
            <person name="Nagasaki K."/>
            <person name="Hano T."/>
            <person name="Tomaru Y."/>
        </authorList>
    </citation>
    <scope>NUCLEOTIDE SEQUENCE [LARGE SCALE GENOMIC DNA]</scope>
    <source>
        <strain evidence="2 3">NIES-3715</strain>
    </source>
</reference>